<dbReference type="Pfam" id="PF02424">
    <property type="entry name" value="ApbE"/>
    <property type="match status" value="1"/>
</dbReference>
<feature type="binding site" evidence="11">
    <location>
        <position position="254"/>
    </location>
    <ligand>
        <name>Mg(2+)</name>
        <dbReference type="ChEBI" id="CHEBI:18420"/>
    </ligand>
</feature>
<evidence type="ECO:0000256" key="8">
    <source>
        <dbReference type="ARBA" id="ARBA00031306"/>
    </source>
</evidence>
<evidence type="ECO:0000313" key="13">
    <source>
        <dbReference type="Proteomes" id="UP001304650"/>
    </source>
</evidence>
<evidence type="ECO:0000256" key="10">
    <source>
        <dbReference type="PIRNR" id="PIRNR006268"/>
    </source>
</evidence>
<evidence type="ECO:0000256" key="2">
    <source>
        <dbReference type="ARBA" id="ARBA00016337"/>
    </source>
</evidence>
<feature type="binding site" evidence="11">
    <location>
        <position position="145"/>
    </location>
    <ligand>
        <name>Mg(2+)</name>
        <dbReference type="ChEBI" id="CHEBI:18420"/>
    </ligand>
</feature>
<dbReference type="KEGG" id="proo:MJB10_15345"/>
<dbReference type="InterPro" id="IPR024932">
    <property type="entry name" value="ApbE"/>
</dbReference>
<dbReference type="GO" id="GO:0016740">
    <property type="term" value="F:transferase activity"/>
    <property type="evidence" value="ECO:0007669"/>
    <property type="project" value="UniProtKB-UniRule"/>
</dbReference>
<keyword evidence="13" id="KW-1185">Reference proteome</keyword>
<dbReference type="InterPro" id="IPR003374">
    <property type="entry name" value="ApbE-like_sf"/>
</dbReference>
<evidence type="ECO:0000256" key="3">
    <source>
        <dbReference type="ARBA" id="ARBA00022630"/>
    </source>
</evidence>
<keyword evidence="5 10" id="KW-0479">Metal-binding</keyword>
<evidence type="ECO:0000313" key="12">
    <source>
        <dbReference type="EMBL" id="WNR42500.1"/>
    </source>
</evidence>
<protein>
    <recommendedName>
        <fullName evidence="2 10">FAD:protein FMN transferase</fullName>
        <ecNumber evidence="1 10">2.7.1.180</ecNumber>
    </recommendedName>
    <alternativeName>
        <fullName evidence="8 10">Flavin transferase</fullName>
    </alternativeName>
</protein>
<evidence type="ECO:0000256" key="4">
    <source>
        <dbReference type="ARBA" id="ARBA00022679"/>
    </source>
</evidence>
<dbReference type="Proteomes" id="UP001304650">
    <property type="component" value="Chromosome"/>
</dbReference>
<dbReference type="PANTHER" id="PTHR30040:SF2">
    <property type="entry name" value="FAD:PROTEIN FMN TRANSFERASE"/>
    <property type="match status" value="1"/>
</dbReference>
<evidence type="ECO:0000256" key="5">
    <source>
        <dbReference type="ARBA" id="ARBA00022723"/>
    </source>
</evidence>
<reference evidence="12" key="1">
    <citation type="submission" date="2022-02" db="EMBL/GenBank/DDBJ databases">
        <title>Paenibacillus sp. MBLB1832 Whole Genome Shotgun Sequencing.</title>
        <authorList>
            <person name="Hwang C.Y."/>
            <person name="Cho E.-S."/>
            <person name="Seo M.-J."/>
        </authorList>
    </citation>
    <scope>NUCLEOTIDE SEQUENCE</scope>
    <source>
        <strain evidence="12">MBLB1832</strain>
    </source>
</reference>
<sequence length="298" mass="33280">MIRKTKLFMDTAIEVKVVPGPNAVNIERKIERAFDAFRKVEEACSRFHPNSELMLACAQINQSISVSPFLFEPLRFAWELASLTNGVFDPTVGGLMEKYGFNMHYLTRNRIERPYDLDVTYRDVTLNDADRTLCLNKPMIIDLGAVAKGFAIDIAVNELKEMEGFIINAGGDLYAGGKDEQGAPWKIGIQHPVEKDQMIAVLSVTDEAVCTSGSYERPSETSADVHHLIHPITRQSPNEWFSCTVIAPYAMMADAFSTASFFLSTESAKDFISQEDLKAIFISSNLELVTVGECNFRE</sequence>
<dbReference type="GO" id="GO:0046872">
    <property type="term" value="F:metal ion binding"/>
    <property type="evidence" value="ECO:0007669"/>
    <property type="project" value="UniProtKB-UniRule"/>
</dbReference>
<keyword evidence="3 10" id="KW-0285">Flavoprotein</keyword>
<proteinExistence type="inferred from homology"/>
<dbReference type="RefSeq" id="WP_314795983.1">
    <property type="nucleotide sequence ID" value="NZ_CP130319.1"/>
</dbReference>
<dbReference type="AlphaFoldDB" id="A0AA96RI86"/>
<feature type="binding site" evidence="11">
    <location>
        <position position="258"/>
    </location>
    <ligand>
        <name>Mg(2+)</name>
        <dbReference type="ChEBI" id="CHEBI:18420"/>
    </ligand>
</feature>
<dbReference type="SUPFAM" id="SSF143631">
    <property type="entry name" value="ApbE-like"/>
    <property type="match status" value="1"/>
</dbReference>
<keyword evidence="7 10" id="KW-0460">Magnesium</keyword>
<dbReference type="PIRSF" id="PIRSF006268">
    <property type="entry name" value="ApbE"/>
    <property type="match status" value="1"/>
</dbReference>
<organism evidence="12 13">
    <name type="scientific">Paenibacillus roseopurpureus</name>
    <dbReference type="NCBI Taxonomy" id="2918901"/>
    <lineage>
        <taxon>Bacteria</taxon>
        <taxon>Bacillati</taxon>
        <taxon>Bacillota</taxon>
        <taxon>Bacilli</taxon>
        <taxon>Bacillales</taxon>
        <taxon>Paenibacillaceae</taxon>
        <taxon>Paenibacillus</taxon>
    </lineage>
</organism>
<evidence type="ECO:0000256" key="6">
    <source>
        <dbReference type="ARBA" id="ARBA00022827"/>
    </source>
</evidence>
<comment type="cofactor">
    <cofactor evidence="11">
        <name>Mg(2+)</name>
        <dbReference type="ChEBI" id="CHEBI:18420"/>
    </cofactor>
    <cofactor evidence="11">
        <name>Mn(2+)</name>
        <dbReference type="ChEBI" id="CHEBI:29035"/>
    </cofactor>
    <text evidence="11">Magnesium. Can also use manganese.</text>
</comment>
<keyword evidence="6 10" id="KW-0274">FAD</keyword>
<name>A0AA96RI86_9BACL</name>
<dbReference type="EMBL" id="CP130319">
    <property type="protein sequence ID" value="WNR42500.1"/>
    <property type="molecule type" value="Genomic_DNA"/>
</dbReference>
<gene>
    <name evidence="12" type="ORF">MJB10_15345</name>
</gene>
<accession>A0AA96RI86</accession>
<evidence type="ECO:0000256" key="11">
    <source>
        <dbReference type="PIRSR" id="PIRSR006268-2"/>
    </source>
</evidence>
<comment type="similarity">
    <text evidence="10">Belongs to the ApbE family.</text>
</comment>
<dbReference type="EC" id="2.7.1.180" evidence="1 10"/>
<dbReference type="Gene3D" id="3.10.520.10">
    <property type="entry name" value="ApbE-like domains"/>
    <property type="match status" value="1"/>
</dbReference>
<dbReference type="PANTHER" id="PTHR30040">
    <property type="entry name" value="THIAMINE BIOSYNTHESIS LIPOPROTEIN APBE"/>
    <property type="match status" value="1"/>
</dbReference>
<keyword evidence="4 10" id="KW-0808">Transferase</keyword>
<evidence type="ECO:0000256" key="7">
    <source>
        <dbReference type="ARBA" id="ARBA00022842"/>
    </source>
</evidence>
<evidence type="ECO:0000256" key="1">
    <source>
        <dbReference type="ARBA" id="ARBA00011955"/>
    </source>
</evidence>
<comment type="catalytic activity">
    <reaction evidence="9 10">
        <text>L-threonyl-[protein] + FAD = FMN-L-threonyl-[protein] + AMP + H(+)</text>
        <dbReference type="Rhea" id="RHEA:36847"/>
        <dbReference type="Rhea" id="RHEA-COMP:11060"/>
        <dbReference type="Rhea" id="RHEA-COMP:11061"/>
        <dbReference type="ChEBI" id="CHEBI:15378"/>
        <dbReference type="ChEBI" id="CHEBI:30013"/>
        <dbReference type="ChEBI" id="CHEBI:57692"/>
        <dbReference type="ChEBI" id="CHEBI:74257"/>
        <dbReference type="ChEBI" id="CHEBI:456215"/>
        <dbReference type="EC" id="2.7.1.180"/>
    </reaction>
</comment>
<evidence type="ECO:0000256" key="9">
    <source>
        <dbReference type="ARBA" id="ARBA00048540"/>
    </source>
</evidence>